<dbReference type="PANTHER" id="PTHR10587">
    <property type="entry name" value="GLYCOSYL TRANSFERASE-RELATED"/>
    <property type="match status" value="1"/>
</dbReference>
<dbReference type="InterPro" id="IPR002509">
    <property type="entry name" value="NODB_dom"/>
</dbReference>
<dbReference type="Pfam" id="PF01522">
    <property type="entry name" value="Polysacc_deac_1"/>
    <property type="match status" value="1"/>
</dbReference>
<name>A0ABU0GUS5_9BACL</name>
<evidence type="ECO:0000259" key="3">
    <source>
        <dbReference type="PROSITE" id="PS51677"/>
    </source>
</evidence>
<dbReference type="PROSITE" id="PS51677">
    <property type="entry name" value="NODB"/>
    <property type="match status" value="1"/>
</dbReference>
<protein>
    <submittedName>
        <fullName evidence="4">Peptidoglycan/xylan/chitin deacetylase (PgdA/CDA1 family)</fullName>
    </submittedName>
</protein>
<comment type="caution">
    <text evidence="4">The sequence shown here is derived from an EMBL/GenBank/DDBJ whole genome shotgun (WGS) entry which is preliminary data.</text>
</comment>
<evidence type="ECO:0000256" key="2">
    <source>
        <dbReference type="ARBA" id="ARBA00022801"/>
    </source>
</evidence>
<dbReference type="PANTHER" id="PTHR10587:SF133">
    <property type="entry name" value="CHITIN DEACETYLASE 1-RELATED"/>
    <property type="match status" value="1"/>
</dbReference>
<dbReference type="CDD" id="cd10917">
    <property type="entry name" value="CE4_NodB_like_6s_7s"/>
    <property type="match status" value="1"/>
</dbReference>
<keyword evidence="5" id="KW-1185">Reference proteome</keyword>
<keyword evidence="1" id="KW-0479">Metal-binding</keyword>
<proteinExistence type="predicted"/>
<dbReference type="EMBL" id="JAUSWB010000003">
    <property type="protein sequence ID" value="MDQ0428709.1"/>
    <property type="molecule type" value="Genomic_DNA"/>
</dbReference>
<evidence type="ECO:0000313" key="5">
    <source>
        <dbReference type="Proteomes" id="UP001241988"/>
    </source>
</evidence>
<dbReference type="Proteomes" id="UP001241988">
    <property type="component" value="Unassembled WGS sequence"/>
</dbReference>
<evidence type="ECO:0000313" key="4">
    <source>
        <dbReference type="EMBL" id="MDQ0428709.1"/>
    </source>
</evidence>
<keyword evidence="2" id="KW-0378">Hydrolase</keyword>
<dbReference type="InterPro" id="IPR050248">
    <property type="entry name" value="Polysacc_deacetylase_ArnD"/>
</dbReference>
<gene>
    <name evidence="4" type="ORF">QOZ98_001535</name>
</gene>
<dbReference type="SUPFAM" id="SSF88713">
    <property type="entry name" value="Glycoside hydrolase/deacetylase"/>
    <property type="match status" value="1"/>
</dbReference>
<reference evidence="4 5" key="1">
    <citation type="submission" date="2023-07" db="EMBL/GenBank/DDBJ databases">
        <title>Genomic Encyclopedia of Type Strains, Phase IV (KMG-IV): sequencing the most valuable type-strain genomes for metagenomic binning, comparative biology and taxonomic classification.</title>
        <authorList>
            <person name="Goeker M."/>
        </authorList>
    </citation>
    <scope>NUCLEOTIDE SEQUENCE [LARGE SCALE GENOMIC DNA]</scope>
    <source>
        <strain evidence="4 5">DSM 16419</strain>
    </source>
</reference>
<organism evidence="4 5">
    <name type="scientific">Planomicrobium stackebrandtii</name>
    <dbReference type="NCBI Taxonomy" id="253160"/>
    <lineage>
        <taxon>Bacteria</taxon>
        <taxon>Bacillati</taxon>
        <taxon>Bacillota</taxon>
        <taxon>Bacilli</taxon>
        <taxon>Bacillales</taxon>
        <taxon>Caryophanaceae</taxon>
        <taxon>Planomicrobium</taxon>
    </lineage>
</organism>
<dbReference type="InterPro" id="IPR011330">
    <property type="entry name" value="Glyco_hydro/deAcase_b/a-brl"/>
</dbReference>
<evidence type="ECO:0000256" key="1">
    <source>
        <dbReference type="ARBA" id="ARBA00022723"/>
    </source>
</evidence>
<feature type="domain" description="NodB homology" evidence="3">
    <location>
        <begin position="25"/>
        <end position="200"/>
    </location>
</feature>
<dbReference type="RefSeq" id="WP_308786869.1">
    <property type="nucleotide sequence ID" value="NZ_JAUSWB010000003.1"/>
</dbReference>
<sequence length="206" mass="23643">MDQSRVVYDSTHPQIVTVNGAQSNKSVILSFDDGPSKVLPQILDILKQYDVPAMFFWQSRLLYPSRPWQRVLDEGHIIGTHSRKHRNLVQLSYEEQHQDIQNSLAHIEKTTGMPVAFFRPPYGRFNSDTLRAAKILGLTTVMWRIASMDWELKDDPSQIIRYVTENLEDGAIILLHELEQTVAILPQLITAIKEQGYSFSVLPNEQ</sequence>
<accession>A0ABU0GUS5</accession>
<dbReference type="Gene3D" id="3.20.20.370">
    <property type="entry name" value="Glycoside hydrolase/deacetylase"/>
    <property type="match status" value="1"/>
</dbReference>